<protein>
    <submittedName>
        <fullName evidence="1">1379_t:CDS:1</fullName>
    </submittedName>
</protein>
<sequence>ELYGLSNIEDILTDEDQDDSTLFSSIMSNDSINQYNEQFTKKFSTSTLQRHLEQKHGIRVGNIYKLKLQFDQFYPYNQID</sequence>
<evidence type="ECO:0000313" key="2">
    <source>
        <dbReference type="Proteomes" id="UP000789396"/>
    </source>
</evidence>
<gene>
    <name evidence="1" type="ORF">RFULGI_LOCUS13595</name>
</gene>
<accession>A0A9N9NQD9</accession>
<dbReference type="OrthoDB" id="10447478at2759"/>
<evidence type="ECO:0000313" key="1">
    <source>
        <dbReference type="EMBL" id="CAG8751028.1"/>
    </source>
</evidence>
<dbReference type="AlphaFoldDB" id="A0A9N9NQD9"/>
<proteinExistence type="predicted"/>
<dbReference type="EMBL" id="CAJVPZ010036344">
    <property type="protein sequence ID" value="CAG8751028.1"/>
    <property type="molecule type" value="Genomic_DNA"/>
</dbReference>
<name>A0A9N9NQD9_9GLOM</name>
<feature type="non-terminal residue" evidence="1">
    <location>
        <position position="80"/>
    </location>
</feature>
<keyword evidence="2" id="KW-1185">Reference proteome</keyword>
<dbReference type="Proteomes" id="UP000789396">
    <property type="component" value="Unassembled WGS sequence"/>
</dbReference>
<reference evidence="1" key="1">
    <citation type="submission" date="2021-06" db="EMBL/GenBank/DDBJ databases">
        <authorList>
            <person name="Kallberg Y."/>
            <person name="Tangrot J."/>
            <person name="Rosling A."/>
        </authorList>
    </citation>
    <scope>NUCLEOTIDE SEQUENCE</scope>
    <source>
        <strain evidence="1">IN212</strain>
    </source>
</reference>
<comment type="caution">
    <text evidence="1">The sequence shown here is derived from an EMBL/GenBank/DDBJ whole genome shotgun (WGS) entry which is preliminary data.</text>
</comment>
<organism evidence="1 2">
    <name type="scientific">Racocetra fulgida</name>
    <dbReference type="NCBI Taxonomy" id="60492"/>
    <lineage>
        <taxon>Eukaryota</taxon>
        <taxon>Fungi</taxon>
        <taxon>Fungi incertae sedis</taxon>
        <taxon>Mucoromycota</taxon>
        <taxon>Glomeromycotina</taxon>
        <taxon>Glomeromycetes</taxon>
        <taxon>Diversisporales</taxon>
        <taxon>Gigasporaceae</taxon>
        <taxon>Racocetra</taxon>
    </lineage>
</organism>